<reference evidence="1 2" key="1">
    <citation type="journal article" date="2018" name="Sci. Rep.">
        <title>Comparative genomics provides insights into the lifestyle and reveals functional heterogeneity of dark septate endophytic fungi.</title>
        <authorList>
            <person name="Knapp D.G."/>
            <person name="Nemeth J.B."/>
            <person name="Barry K."/>
            <person name="Hainaut M."/>
            <person name="Henrissat B."/>
            <person name="Johnson J."/>
            <person name="Kuo A."/>
            <person name="Lim J.H.P."/>
            <person name="Lipzen A."/>
            <person name="Nolan M."/>
            <person name="Ohm R.A."/>
            <person name="Tamas L."/>
            <person name="Grigoriev I.V."/>
            <person name="Spatafora J.W."/>
            <person name="Nagy L.G."/>
            <person name="Kovacs G.M."/>
        </authorList>
    </citation>
    <scope>NUCLEOTIDE SEQUENCE [LARGE SCALE GENOMIC DNA]</scope>
    <source>
        <strain evidence="1 2">DSE2036</strain>
    </source>
</reference>
<evidence type="ECO:0000313" key="1">
    <source>
        <dbReference type="EMBL" id="PVH97149.1"/>
    </source>
</evidence>
<protein>
    <submittedName>
        <fullName evidence="1">Uncharacterized protein</fullName>
    </submittedName>
</protein>
<dbReference type="InterPro" id="IPR027417">
    <property type="entry name" value="P-loop_NTPase"/>
</dbReference>
<dbReference type="AlphaFoldDB" id="A0A2V1DIS0"/>
<evidence type="ECO:0000313" key="2">
    <source>
        <dbReference type="Proteomes" id="UP000244855"/>
    </source>
</evidence>
<dbReference type="SUPFAM" id="SSF52540">
    <property type="entry name" value="P-loop containing nucleoside triphosphate hydrolases"/>
    <property type="match status" value="1"/>
</dbReference>
<dbReference type="Proteomes" id="UP000244855">
    <property type="component" value="Unassembled WGS sequence"/>
</dbReference>
<name>A0A2V1DIS0_9PLEO</name>
<dbReference type="PANTHER" id="PTHR48312">
    <property type="match status" value="1"/>
</dbReference>
<keyword evidence="2" id="KW-1185">Reference proteome</keyword>
<gene>
    <name evidence="1" type="ORF">DM02DRAFT_533786</name>
</gene>
<feature type="non-terminal residue" evidence="1">
    <location>
        <position position="1"/>
    </location>
</feature>
<sequence length="336" mass="38260">SLLEMEQSHITHNILFTLPRTASHLLTRLLNLPAQSSITRPPNGEDGYLFLPACLTRFKGQLFGKDPNSWIDEDKQALKDTLQKGFNDWTDLISEAEQSGKGTYIKEHINFVVDPLPEAHFFGHTNTNSLPPFEVSWRTQQAGKTAQNVTCLPDAFLIHQVKPTFLIRHPCLTFPSNLRLSLKNQPLEAVLSEGNAHKWEWTYHWTLSLYRFYTSHSEFNRDSRVEDVKYPIVIDAADLANEVVVKKYAKAVGLDEEEVMFEWEAAASQEVATASIMGSTGVDKAKLGGETVFDLRKKREGWKEEFGVDLGERLYELVEGSMRDYEELRAVRLGSW</sequence>
<proteinExistence type="predicted"/>
<dbReference type="PANTHER" id="PTHR48312:SF1">
    <property type="entry name" value="SULFOTRANSFERASE"/>
    <property type="match status" value="1"/>
</dbReference>
<dbReference type="OrthoDB" id="3650366at2759"/>
<dbReference type="EMBL" id="KZ805444">
    <property type="protein sequence ID" value="PVH97149.1"/>
    <property type="molecule type" value="Genomic_DNA"/>
</dbReference>
<organism evidence="1 2">
    <name type="scientific">Periconia macrospinosa</name>
    <dbReference type="NCBI Taxonomy" id="97972"/>
    <lineage>
        <taxon>Eukaryota</taxon>
        <taxon>Fungi</taxon>
        <taxon>Dikarya</taxon>
        <taxon>Ascomycota</taxon>
        <taxon>Pezizomycotina</taxon>
        <taxon>Dothideomycetes</taxon>
        <taxon>Pleosporomycetidae</taxon>
        <taxon>Pleosporales</taxon>
        <taxon>Massarineae</taxon>
        <taxon>Periconiaceae</taxon>
        <taxon>Periconia</taxon>
    </lineage>
</organism>
<dbReference type="STRING" id="97972.A0A2V1DIS0"/>
<accession>A0A2V1DIS0</accession>